<dbReference type="RefSeq" id="WP_139982362.1">
    <property type="nucleotide sequence ID" value="NZ_CP041046.1"/>
</dbReference>
<gene>
    <name evidence="7" type="ORF">FIV34_10255</name>
</gene>
<keyword evidence="8" id="KW-1185">Reference proteome</keyword>
<evidence type="ECO:0000313" key="8">
    <source>
        <dbReference type="Proteomes" id="UP000316093"/>
    </source>
</evidence>
<sequence>MDSAFGIRIDREGRQSLSAQIATGIRLAISEGRLAPGARLPSWNDLAAQLGVARGTVRMAYEELADAQFVVPSGAAGTRVAKRLPVSRPEPEVAKTRPSFGAFPAGATSPLPFQLGVPAVDLFPHALWARLLSQAVRDTAVTQADYPDPRGEAGLRAEIAGYLAVARGLACHPSQVFVTHGYTGALSAILRVLRVQGADAWFEEPGYPFARTALGWAGLRAVPVPVDTEGLDVDAGRALAPHAAVALVTPGQQAPLGVTMSLERRLALLDWVHGAERWIIEDDYLGELQLARRAAPALATMDRDRVIHIGTFSKTIAPGLRMGYVVVPPALVAPMQEVAGTLEPAPPPVMQRAVEAFLHDGHYLRHLRRMKRAYASRRDAITAALARAGLASENAGLSVRVPLPEGTNDAALARAAHAAELSPLPFSAWFAGAVKPSALLLGVTNVPESQAQLLVDRLAAVIRGATG</sequence>
<feature type="domain" description="HTH gntR-type" evidence="6">
    <location>
        <begin position="15"/>
        <end position="83"/>
    </location>
</feature>
<dbReference type="AlphaFoldDB" id="A0A4Y5Z4U6"/>
<dbReference type="GO" id="GO:0008483">
    <property type="term" value="F:transaminase activity"/>
    <property type="evidence" value="ECO:0007669"/>
    <property type="project" value="UniProtKB-KW"/>
</dbReference>
<name>A0A4Y5Z4U6_9GAMM</name>
<dbReference type="InterPro" id="IPR000524">
    <property type="entry name" value="Tscrpt_reg_HTH_GntR"/>
</dbReference>
<comment type="similarity">
    <text evidence="1">In the C-terminal section; belongs to the class-I pyridoxal-phosphate-dependent aminotransferase family.</text>
</comment>
<dbReference type="Pfam" id="PF00392">
    <property type="entry name" value="GntR"/>
    <property type="match status" value="1"/>
</dbReference>
<dbReference type="Gene3D" id="1.10.10.10">
    <property type="entry name" value="Winged helix-like DNA-binding domain superfamily/Winged helix DNA-binding domain"/>
    <property type="match status" value="1"/>
</dbReference>
<dbReference type="InterPro" id="IPR036390">
    <property type="entry name" value="WH_DNA-bd_sf"/>
</dbReference>
<proteinExistence type="inferred from homology"/>
<dbReference type="CDD" id="cd00609">
    <property type="entry name" value="AAT_like"/>
    <property type="match status" value="1"/>
</dbReference>
<keyword evidence="3" id="KW-0805">Transcription regulation</keyword>
<dbReference type="SMART" id="SM00345">
    <property type="entry name" value="HTH_GNTR"/>
    <property type="match status" value="1"/>
</dbReference>
<evidence type="ECO:0000313" key="7">
    <source>
        <dbReference type="EMBL" id="QDE39555.1"/>
    </source>
</evidence>
<dbReference type="Pfam" id="PF00155">
    <property type="entry name" value="Aminotran_1_2"/>
    <property type="match status" value="1"/>
</dbReference>
<dbReference type="GO" id="GO:0003700">
    <property type="term" value="F:DNA-binding transcription factor activity"/>
    <property type="evidence" value="ECO:0007669"/>
    <property type="project" value="InterPro"/>
</dbReference>
<dbReference type="EMBL" id="CP041046">
    <property type="protein sequence ID" value="QDE39555.1"/>
    <property type="molecule type" value="Genomic_DNA"/>
</dbReference>
<evidence type="ECO:0000256" key="2">
    <source>
        <dbReference type="ARBA" id="ARBA00022898"/>
    </source>
</evidence>
<dbReference type="GO" id="GO:0003677">
    <property type="term" value="F:DNA binding"/>
    <property type="evidence" value="ECO:0007669"/>
    <property type="project" value="UniProtKB-KW"/>
</dbReference>
<dbReference type="KEGG" id="lpy:FIV34_10255"/>
<accession>A0A4Y5Z4U6</accession>
<dbReference type="OrthoDB" id="9808770at2"/>
<keyword evidence="2" id="KW-0663">Pyridoxal phosphate</keyword>
<dbReference type="SUPFAM" id="SSF53383">
    <property type="entry name" value="PLP-dependent transferases"/>
    <property type="match status" value="1"/>
</dbReference>
<dbReference type="InterPro" id="IPR036388">
    <property type="entry name" value="WH-like_DNA-bd_sf"/>
</dbReference>
<dbReference type="CDD" id="cd07377">
    <property type="entry name" value="WHTH_GntR"/>
    <property type="match status" value="1"/>
</dbReference>
<protein>
    <submittedName>
        <fullName evidence="7">PLP-dependent aminotransferase family protein</fullName>
    </submittedName>
</protein>
<keyword evidence="5" id="KW-0804">Transcription</keyword>
<keyword evidence="7" id="KW-0032">Aminotransferase</keyword>
<dbReference type="SUPFAM" id="SSF46785">
    <property type="entry name" value="Winged helix' DNA-binding domain"/>
    <property type="match status" value="1"/>
</dbReference>
<dbReference type="InterPro" id="IPR051446">
    <property type="entry name" value="HTH_trans_reg/aminotransferase"/>
</dbReference>
<dbReference type="PROSITE" id="PS50949">
    <property type="entry name" value="HTH_GNTR"/>
    <property type="match status" value="1"/>
</dbReference>
<reference evidence="7 8" key="1">
    <citation type="submission" date="2019-06" db="EMBL/GenBank/DDBJ databases">
        <title>A complete genome sequence for Luteibacter pinisoli MAH-14.</title>
        <authorList>
            <person name="Baltrus D.A."/>
        </authorList>
    </citation>
    <scope>NUCLEOTIDE SEQUENCE [LARGE SCALE GENOMIC DNA]</scope>
    <source>
        <strain evidence="7 8">MAH-14</strain>
    </source>
</reference>
<dbReference type="PANTHER" id="PTHR46577:SF1">
    <property type="entry name" value="HTH-TYPE TRANSCRIPTIONAL REGULATORY PROTEIN GABR"/>
    <property type="match status" value="1"/>
</dbReference>
<dbReference type="InterPro" id="IPR015421">
    <property type="entry name" value="PyrdxlP-dep_Trfase_major"/>
</dbReference>
<dbReference type="Proteomes" id="UP000316093">
    <property type="component" value="Chromosome"/>
</dbReference>
<keyword evidence="7" id="KW-0808">Transferase</keyword>
<evidence type="ECO:0000256" key="5">
    <source>
        <dbReference type="ARBA" id="ARBA00023163"/>
    </source>
</evidence>
<evidence type="ECO:0000256" key="4">
    <source>
        <dbReference type="ARBA" id="ARBA00023125"/>
    </source>
</evidence>
<evidence type="ECO:0000259" key="6">
    <source>
        <dbReference type="PROSITE" id="PS50949"/>
    </source>
</evidence>
<evidence type="ECO:0000256" key="1">
    <source>
        <dbReference type="ARBA" id="ARBA00005384"/>
    </source>
</evidence>
<dbReference type="Gene3D" id="3.40.640.10">
    <property type="entry name" value="Type I PLP-dependent aspartate aminotransferase-like (Major domain)"/>
    <property type="match status" value="1"/>
</dbReference>
<dbReference type="PANTHER" id="PTHR46577">
    <property type="entry name" value="HTH-TYPE TRANSCRIPTIONAL REGULATORY PROTEIN GABR"/>
    <property type="match status" value="1"/>
</dbReference>
<dbReference type="InterPro" id="IPR004839">
    <property type="entry name" value="Aminotransferase_I/II_large"/>
</dbReference>
<dbReference type="GO" id="GO:0030170">
    <property type="term" value="F:pyridoxal phosphate binding"/>
    <property type="evidence" value="ECO:0007669"/>
    <property type="project" value="InterPro"/>
</dbReference>
<keyword evidence="4" id="KW-0238">DNA-binding</keyword>
<organism evidence="7 8">
    <name type="scientific">Luteibacter pinisoli</name>
    <dbReference type="NCBI Taxonomy" id="2589080"/>
    <lineage>
        <taxon>Bacteria</taxon>
        <taxon>Pseudomonadati</taxon>
        <taxon>Pseudomonadota</taxon>
        <taxon>Gammaproteobacteria</taxon>
        <taxon>Lysobacterales</taxon>
        <taxon>Rhodanobacteraceae</taxon>
        <taxon>Luteibacter</taxon>
    </lineage>
</organism>
<evidence type="ECO:0000256" key="3">
    <source>
        <dbReference type="ARBA" id="ARBA00023015"/>
    </source>
</evidence>
<dbReference type="InterPro" id="IPR015424">
    <property type="entry name" value="PyrdxlP-dep_Trfase"/>
</dbReference>